<evidence type="ECO:0000313" key="1">
    <source>
        <dbReference type="EMBL" id="CCA85190.1"/>
    </source>
</evidence>
<organism evidence="1">
    <name type="scientific">Ralstonia syzygii R24</name>
    <dbReference type="NCBI Taxonomy" id="907261"/>
    <lineage>
        <taxon>Bacteria</taxon>
        <taxon>Pseudomonadati</taxon>
        <taxon>Pseudomonadota</taxon>
        <taxon>Betaproteobacteria</taxon>
        <taxon>Burkholderiales</taxon>
        <taxon>Burkholderiaceae</taxon>
        <taxon>Ralstonia</taxon>
        <taxon>Ralstonia solanacearum species complex</taxon>
    </lineage>
</organism>
<name>G3A1S4_9RALS</name>
<reference evidence="1" key="1">
    <citation type="journal article" date="2011" name="PLoS ONE">
        <title>Ralstonia syzygii, the Blood Disease Bacterium and some Asian R. solanacearum strains form a single genomic species despite divergent lifestyles.</title>
        <authorList>
            <person name="Remenant B."/>
            <person name="de Cambiaire J.C."/>
            <person name="Cellier G."/>
            <person name="Jacobs J.M."/>
            <person name="Mangenot S."/>
            <person name="Barbe V."/>
            <person name="Lajus A."/>
            <person name="Vallenet D."/>
            <person name="Medigue C."/>
            <person name="Fegan M."/>
            <person name="Allen C."/>
            <person name="Prior P."/>
        </authorList>
    </citation>
    <scope>NUCLEOTIDE SEQUENCE</scope>
    <source>
        <strain evidence="1">R24</strain>
    </source>
</reference>
<gene>
    <name evidence="1" type="ORF">RALSY_11192</name>
</gene>
<proteinExistence type="predicted"/>
<sequence length="43" mass="4824">MAPPPPYQKHRSHSNSACLSRKFGYDGRRSSPVPACLSVYRAF</sequence>
<protein>
    <submittedName>
        <fullName evidence="1">Uncharacterized protein</fullName>
    </submittedName>
</protein>
<reference evidence="1" key="2">
    <citation type="submission" date="2011-04" db="EMBL/GenBank/DDBJ databases">
        <authorList>
            <person name="Genoscope - CEA"/>
        </authorList>
    </citation>
    <scope>NUCLEOTIDE SEQUENCE</scope>
    <source>
        <strain evidence="1">R24</strain>
    </source>
</reference>
<accession>G3A1S4</accession>
<dbReference type="AlphaFoldDB" id="G3A1S4"/>
<dbReference type="EMBL" id="FR854086">
    <property type="protein sequence ID" value="CCA85190.1"/>
    <property type="molecule type" value="Genomic_DNA"/>
</dbReference>